<evidence type="ECO:0000313" key="3">
    <source>
        <dbReference type="Proteomes" id="UP000449710"/>
    </source>
</evidence>
<dbReference type="Proteomes" id="UP000449710">
    <property type="component" value="Unassembled WGS sequence"/>
</dbReference>
<feature type="transmembrane region" description="Helical" evidence="1">
    <location>
        <begin position="71"/>
        <end position="90"/>
    </location>
</feature>
<accession>A0AA44BDB9</accession>
<organism evidence="2 3">
    <name type="scientific">Isachenkonia alkalipeptolytica</name>
    <dbReference type="NCBI Taxonomy" id="2565777"/>
    <lineage>
        <taxon>Bacteria</taxon>
        <taxon>Bacillati</taxon>
        <taxon>Bacillota</taxon>
        <taxon>Clostridia</taxon>
        <taxon>Eubacteriales</taxon>
        <taxon>Clostridiaceae</taxon>
        <taxon>Isachenkonia</taxon>
    </lineage>
</organism>
<keyword evidence="3" id="KW-1185">Reference proteome</keyword>
<dbReference type="EMBL" id="SUMG01000004">
    <property type="protein sequence ID" value="NBG87792.1"/>
    <property type="molecule type" value="Genomic_DNA"/>
</dbReference>
<gene>
    <name evidence="2" type="ORF">ISALK_04695</name>
</gene>
<reference evidence="2 3" key="1">
    <citation type="submission" date="2019-04" db="EMBL/GenBank/DDBJ databases">
        <title>Isachenkonia alkalipeptolytica gen. nov. sp. nov. a new anaerobic, alkiliphilic organothrophic bacterium capable to reduce synthesized ferrihydrite isolated from a soda lake.</title>
        <authorList>
            <person name="Toshchakov S.V."/>
            <person name="Zavarzina D.G."/>
            <person name="Zhilina T.N."/>
            <person name="Kostrikina N.A."/>
            <person name="Kublanov I.V."/>
        </authorList>
    </citation>
    <scope>NUCLEOTIDE SEQUENCE [LARGE SCALE GENOMIC DNA]</scope>
    <source>
        <strain evidence="2 3">Z-1701</strain>
    </source>
</reference>
<dbReference type="RefSeq" id="WP_160719623.1">
    <property type="nucleotide sequence ID" value="NZ_SUMG01000004.1"/>
</dbReference>
<sequence>MKEKNDFEKDMENLEDWQEKQYSPGHYIGTGKVPRPILAVSKHPKLLIVAGAIGLLLPMAALIFGDVLFREIAFLFFVPLVFLIGGILRIRGR</sequence>
<evidence type="ECO:0000256" key="1">
    <source>
        <dbReference type="SAM" id="Phobius"/>
    </source>
</evidence>
<evidence type="ECO:0000313" key="2">
    <source>
        <dbReference type="EMBL" id="NBG87792.1"/>
    </source>
</evidence>
<comment type="caution">
    <text evidence="2">The sequence shown here is derived from an EMBL/GenBank/DDBJ whole genome shotgun (WGS) entry which is preliminary data.</text>
</comment>
<name>A0AA44BDB9_9CLOT</name>
<keyword evidence="1" id="KW-0472">Membrane</keyword>
<feature type="transmembrane region" description="Helical" evidence="1">
    <location>
        <begin position="46"/>
        <end position="65"/>
    </location>
</feature>
<protein>
    <submittedName>
        <fullName evidence="2">Uncharacterized protein</fullName>
    </submittedName>
</protein>
<keyword evidence="1" id="KW-0812">Transmembrane</keyword>
<dbReference type="AlphaFoldDB" id="A0AA44BDB9"/>
<proteinExistence type="predicted"/>
<keyword evidence="1" id="KW-1133">Transmembrane helix</keyword>